<evidence type="ECO:0000256" key="2">
    <source>
        <dbReference type="ARBA" id="ARBA00023015"/>
    </source>
</evidence>
<keyword evidence="4" id="KW-0804">Transcription</keyword>
<dbReference type="CDD" id="cd08422">
    <property type="entry name" value="PBP2_CrgA_like"/>
    <property type="match status" value="1"/>
</dbReference>
<dbReference type="EMBL" id="CP047045">
    <property type="protein sequence ID" value="QGZ96295.1"/>
    <property type="molecule type" value="Genomic_DNA"/>
</dbReference>
<dbReference type="GO" id="GO:0003700">
    <property type="term" value="F:DNA-binding transcription factor activity"/>
    <property type="evidence" value="ECO:0007669"/>
    <property type="project" value="InterPro"/>
</dbReference>
<keyword evidence="3" id="KW-0238">DNA-binding</keyword>
<dbReference type="AlphaFoldDB" id="A0A6I6MLK5"/>
<evidence type="ECO:0000313" key="7">
    <source>
        <dbReference type="Proteomes" id="UP000431269"/>
    </source>
</evidence>
<dbReference type="Pfam" id="PF03466">
    <property type="entry name" value="LysR_substrate"/>
    <property type="match status" value="1"/>
</dbReference>
<evidence type="ECO:0000259" key="5">
    <source>
        <dbReference type="PROSITE" id="PS50931"/>
    </source>
</evidence>
<organism evidence="6 7">
    <name type="scientific">Terricaulis silvestris</name>
    <dbReference type="NCBI Taxonomy" id="2686094"/>
    <lineage>
        <taxon>Bacteria</taxon>
        <taxon>Pseudomonadati</taxon>
        <taxon>Pseudomonadota</taxon>
        <taxon>Alphaproteobacteria</taxon>
        <taxon>Caulobacterales</taxon>
        <taxon>Caulobacteraceae</taxon>
        <taxon>Terricaulis</taxon>
    </lineage>
</organism>
<dbReference type="PROSITE" id="PS50931">
    <property type="entry name" value="HTH_LYSR"/>
    <property type="match status" value="1"/>
</dbReference>
<dbReference type="Gene3D" id="3.40.190.290">
    <property type="match status" value="1"/>
</dbReference>
<dbReference type="KEGG" id="tsv:DSM104635_03153"/>
<dbReference type="GO" id="GO:0043565">
    <property type="term" value="F:sequence-specific DNA binding"/>
    <property type="evidence" value="ECO:0007669"/>
    <property type="project" value="TreeGrafter"/>
</dbReference>
<evidence type="ECO:0000313" key="6">
    <source>
        <dbReference type="EMBL" id="QGZ96295.1"/>
    </source>
</evidence>
<keyword evidence="2" id="KW-0805">Transcription regulation</keyword>
<dbReference type="Proteomes" id="UP000431269">
    <property type="component" value="Chromosome"/>
</dbReference>
<accession>A0A6I6MLK5</accession>
<name>A0A6I6MLK5_9CAUL</name>
<sequence length="312" mass="34773">MQRARTPNGRLRGVVVMDWDKLKTFHFAAETGSLTAAAEKLGVSQSSVSRQIAALENDMGVPLFQRHARGLLLTGPGMALREFTREMAGAAIIAESTLKDAREKVIGDLTVTAPVAFGSTWLAPRLGNFADTYPETRLKIMLDDREYDLLKLEAECAIRLWAATHADLIQRKLLEVHVSLYASASYLQRHGTPKKVEDLDHHRIIAYQAGVPTPMRELDWAQRAGREDAKPRTPLLEINNVYGMLRAVESGFGIASVPDYMARENPTLVKVLPDLPGPSFEVYFIYPSDLKRSKRIAAFRQFLIDQAAGWEA</sequence>
<dbReference type="PRINTS" id="PR00039">
    <property type="entry name" value="HTHLYSR"/>
</dbReference>
<evidence type="ECO:0000256" key="1">
    <source>
        <dbReference type="ARBA" id="ARBA00009437"/>
    </source>
</evidence>
<comment type="similarity">
    <text evidence="1">Belongs to the LysR transcriptional regulatory family.</text>
</comment>
<dbReference type="FunFam" id="1.10.10.10:FF:000001">
    <property type="entry name" value="LysR family transcriptional regulator"/>
    <property type="match status" value="1"/>
</dbReference>
<dbReference type="PANTHER" id="PTHR30537:SF20">
    <property type="entry name" value="TRANSCRIPTIONAL REGULATORY PROTEIN"/>
    <property type="match status" value="1"/>
</dbReference>
<dbReference type="Pfam" id="PF00126">
    <property type="entry name" value="HTH_1"/>
    <property type="match status" value="1"/>
</dbReference>
<gene>
    <name evidence="6" type="primary">gcvA_4</name>
    <name evidence="6" type="ORF">DSM104635_03153</name>
</gene>
<dbReference type="InterPro" id="IPR036388">
    <property type="entry name" value="WH-like_DNA-bd_sf"/>
</dbReference>
<proteinExistence type="inferred from homology"/>
<protein>
    <submittedName>
        <fullName evidence="6">Gcv operon activator</fullName>
    </submittedName>
</protein>
<dbReference type="InterPro" id="IPR000847">
    <property type="entry name" value="LysR_HTH_N"/>
</dbReference>
<feature type="domain" description="HTH lysR-type" evidence="5">
    <location>
        <begin position="17"/>
        <end position="74"/>
    </location>
</feature>
<dbReference type="Gene3D" id="1.10.10.10">
    <property type="entry name" value="Winged helix-like DNA-binding domain superfamily/Winged helix DNA-binding domain"/>
    <property type="match status" value="1"/>
</dbReference>
<evidence type="ECO:0000256" key="3">
    <source>
        <dbReference type="ARBA" id="ARBA00023125"/>
    </source>
</evidence>
<keyword evidence="7" id="KW-1185">Reference proteome</keyword>
<dbReference type="SUPFAM" id="SSF53850">
    <property type="entry name" value="Periplasmic binding protein-like II"/>
    <property type="match status" value="1"/>
</dbReference>
<dbReference type="InterPro" id="IPR036390">
    <property type="entry name" value="WH_DNA-bd_sf"/>
</dbReference>
<dbReference type="InterPro" id="IPR058163">
    <property type="entry name" value="LysR-type_TF_proteobact-type"/>
</dbReference>
<dbReference type="InterPro" id="IPR005119">
    <property type="entry name" value="LysR_subst-bd"/>
</dbReference>
<dbReference type="GO" id="GO:0006351">
    <property type="term" value="P:DNA-templated transcription"/>
    <property type="evidence" value="ECO:0007669"/>
    <property type="project" value="TreeGrafter"/>
</dbReference>
<dbReference type="SUPFAM" id="SSF46785">
    <property type="entry name" value="Winged helix' DNA-binding domain"/>
    <property type="match status" value="1"/>
</dbReference>
<dbReference type="PANTHER" id="PTHR30537">
    <property type="entry name" value="HTH-TYPE TRANSCRIPTIONAL REGULATOR"/>
    <property type="match status" value="1"/>
</dbReference>
<reference evidence="7" key="1">
    <citation type="submission" date="2019-12" db="EMBL/GenBank/DDBJ databases">
        <title>Complete genome of Terracaulis silvestris 0127_4.</title>
        <authorList>
            <person name="Vieira S."/>
            <person name="Riedel T."/>
            <person name="Sproer C."/>
            <person name="Pascual J."/>
            <person name="Boedeker C."/>
            <person name="Overmann J."/>
        </authorList>
    </citation>
    <scope>NUCLEOTIDE SEQUENCE [LARGE SCALE GENOMIC DNA]</scope>
    <source>
        <strain evidence="7">0127_4</strain>
    </source>
</reference>
<evidence type="ECO:0000256" key="4">
    <source>
        <dbReference type="ARBA" id="ARBA00023163"/>
    </source>
</evidence>